<comment type="caution">
    <text evidence="2">The sequence shown here is derived from an EMBL/GenBank/DDBJ whole genome shotgun (WGS) entry which is preliminary data.</text>
</comment>
<dbReference type="STRING" id="2656787.A0A370TYI0"/>
<dbReference type="AlphaFoldDB" id="A0A370TYI0"/>
<feature type="compositionally biased region" description="Basic and acidic residues" evidence="1">
    <location>
        <begin position="414"/>
        <end position="437"/>
    </location>
</feature>
<sequence length="437" mass="49325">MPSRPSSRSSTRPSIAYLEDLSPPDAEQLTSLLNKNPQCPTTDEWWLKNQEKMIEDFPKPLLRDKGLLPRLTMSLPFTPKGAFLCPTHKPLNPYLIRRIFLQVSAEVTMRVKRIAERRDLPTEVSACIKRLQSVNSLWMSPTFYQVSFPSTPADQRFEQVPDGCEACILGSIGGNYQVLADLRTSLQSRRKKGCPEPRLLKIVDIWINWTTRSEEIYSDSDVLGKQMRGIRREMQQEKRQRKEEERINSSRTSSRNSSRTSTSRNSTRKSKSSTPYRSSNSPSIASIRVVDVDDAEGKRADPRTEHDFEHSIIDFYADMMSKADLPQGADPSECLHPAFQGSVPAPDIPRSGPAAAAAYSESVYSRDENGVPNGSVIDRGRTAQERARAFRDLTGENYKTPLARQGQPFSRSRPGGDPRRRPPSPDESRVTEMGDFF</sequence>
<dbReference type="GeneID" id="43593407"/>
<dbReference type="Proteomes" id="UP000254866">
    <property type="component" value="Unassembled WGS sequence"/>
</dbReference>
<feature type="region of interest" description="Disordered" evidence="1">
    <location>
        <begin position="363"/>
        <end position="437"/>
    </location>
</feature>
<feature type="region of interest" description="Disordered" evidence="1">
    <location>
        <begin position="1"/>
        <end position="20"/>
    </location>
</feature>
<dbReference type="RefSeq" id="XP_031873235.1">
    <property type="nucleotide sequence ID" value="XM_032009181.1"/>
</dbReference>
<feature type="compositionally biased region" description="Basic and acidic residues" evidence="1">
    <location>
        <begin position="233"/>
        <end position="248"/>
    </location>
</feature>
<feature type="compositionally biased region" description="Low complexity" evidence="1">
    <location>
        <begin position="1"/>
        <end position="14"/>
    </location>
</feature>
<protein>
    <submittedName>
        <fullName evidence="2">Uncharacterized protein</fullName>
    </submittedName>
</protein>
<feature type="region of interest" description="Disordered" evidence="1">
    <location>
        <begin position="233"/>
        <end position="291"/>
    </location>
</feature>
<evidence type="ECO:0000313" key="3">
    <source>
        <dbReference type="Proteomes" id="UP000254866"/>
    </source>
</evidence>
<evidence type="ECO:0000256" key="1">
    <source>
        <dbReference type="SAM" id="MobiDB-lite"/>
    </source>
</evidence>
<dbReference type="EMBL" id="NPIC01000001">
    <property type="protein sequence ID" value="RDL40579.1"/>
    <property type="molecule type" value="Genomic_DNA"/>
</dbReference>
<feature type="compositionally biased region" description="Basic and acidic residues" evidence="1">
    <location>
        <begin position="378"/>
        <end position="394"/>
    </location>
</feature>
<keyword evidence="3" id="KW-1185">Reference proteome</keyword>
<proteinExistence type="predicted"/>
<feature type="compositionally biased region" description="Low complexity" evidence="1">
    <location>
        <begin position="249"/>
        <end position="265"/>
    </location>
</feature>
<accession>A0A370TYI0</accession>
<feature type="compositionally biased region" description="Low complexity" evidence="1">
    <location>
        <begin position="272"/>
        <end position="283"/>
    </location>
</feature>
<name>A0A370TYI0_9HELO</name>
<dbReference type="OrthoDB" id="3786931at2759"/>
<reference evidence="2 3" key="1">
    <citation type="journal article" date="2018" name="IMA Fungus">
        <title>IMA Genome-F 9: Draft genome sequence of Annulohypoxylon stygium, Aspergillus mulundensis, Berkeleyomyces basicola (syn. Thielaviopsis basicola), Ceratocystis smalleyi, two Cercospora beticola strains, Coleophoma cylindrospora, Fusarium fracticaudum, Phialophora cf. hyalina, and Morchella septimelata.</title>
        <authorList>
            <person name="Wingfield B.D."/>
            <person name="Bills G.F."/>
            <person name="Dong Y."/>
            <person name="Huang W."/>
            <person name="Nel W.J."/>
            <person name="Swalarsk-Parry B.S."/>
            <person name="Vaghefi N."/>
            <person name="Wilken P.M."/>
            <person name="An Z."/>
            <person name="de Beer Z.W."/>
            <person name="De Vos L."/>
            <person name="Chen L."/>
            <person name="Duong T.A."/>
            <person name="Gao Y."/>
            <person name="Hammerbacher A."/>
            <person name="Kikkert J.R."/>
            <person name="Li Y."/>
            <person name="Li H."/>
            <person name="Li K."/>
            <person name="Li Q."/>
            <person name="Liu X."/>
            <person name="Ma X."/>
            <person name="Naidoo K."/>
            <person name="Pethybridge S.J."/>
            <person name="Sun J."/>
            <person name="Steenkamp E.T."/>
            <person name="van der Nest M.A."/>
            <person name="van Wyk S."/>
            <person name="Wingfield M.J."/>
            <person name="Xiong C."/>
            <person name="Yue Q."/>
            <person name="Zhang X."/>
        </authorList>
    </citation>
    <scope>NUCLEOTIDE SEQUENCE [LARGE SCALE GENOMIC DNA]</scope>
    <source>
        <strain evidence="2 3">BP 5553</strain>
    </source>
</reference>
<organism evidence="2 3">
    <name type="scientific">Venustampulla echinocandica</name>
    <dbReference type="NCBI Taxonomy" id="2656787"/>
    <lineage>
        <taxon>Eukaryota</taxon>
        <taxon>Fungi</taxon>
        <taxon>Dikarya</taxon>
        <taxon>Ascomycota</taxon>
        <taxon>Pezizomycotina</taxon>
        <taxon>Leotiomycetes</taxon>
        <taxon>Helotiales</taxon>
        <taxon>Pleuroascaceae</taxon>
        <taxon>Venustampulla</taxon>
    </lineage>
</organism>
<evidence type="ECO:0000313" key="2">
    <source>
        <dbReference type="EMBL" id="RDL40579.1"/>
    </source>
</evidence>
<gene>
    <name evidence="2" type="ORF">BP5553_00558</name>
</gene>